<dbReference type="EC" id="3.4.-.-" evidence="8"/>
<evidence type="ECO:0000256" key="8">
    <source>
        <dbReference type="RuleBase" id="RU364100"/>
    </source>
</evidence>
<dbReference type="PANTHER" id="PTHR13604:SF0">
    <property type="entry name" value="ABASIC SITE PROCESSING PROTEIN HMCES"/>
    <property type="match status" value="1"/>
</dbReference>
<organism evidence="9 10">
    <name type="scientific">Brevibacterium linens</name>
    <dbReference type="NCBI Taxonomy" id="1703"/>
    <lineage>
        <taxon>Bacteria</taxon>
        <taxon>Bacillati</taxon>
        <taxon>Actinomycetota</taxon>
        <taxon>Actinomycetes</taxon>
        <taxon>Micrococcales</taxon>
        <taxon>Brevibacteriaceae</taxon>
        <taxon>Brevibacterium</taxon>
    </lineage>
</organism>
<accession>A0A0B9AXY4</accession>
<name>A0A0B9AXY4_BRELN</name>
<comment type="similarity">
    <text evidence="1 8">Belongs to the SOS response-associated peptidase family.</text>
</comment>
<dbReference type="InterPro" id="IPR036590">
    <property type="entry name" value="SRAP-like"/>
</dbReference>
<keyword evidence="3" id="KW-0227">DNA damage</keyword>
<reference evidence="9 10" key="1">
    <citation type="submission" date="2014-11" db="EMBL/GenBank/DDBJ databases">
        <title>Draft Genome Sequence of Brevibacterium linens AE038-8.</title>
        <authorList>
            <person name="Maizel D."/>
            <person name="Utturkar S.M."/>
            <person name="Brown S.D."/>
            <person name="Ferrero M."/>
            <person name="Rosen B.P."/>
        </authorList>
    </citation>
    <scope>NUCLEOTIDE SEQUENCE [LARGE SCALE GENOMIC DNA]</scope>
    <source>
        <strain evidence="9 10">AE038-8</strain>
    </source>
</reference>
<keyword evidence="7" id="KW-0456">Lyase</keyword>
<proteinExistence type="inferred from homology"/>
<evidence type="ECO:0000256" key="6">
    <source>
        <dbReference type="ARBA" id="ARBA00023125"/>
    </source>
</evidence>
<keyword evidence="10" id="KW-1185">Reference proteome</keyword>
<dbReference type="STRING" id="1703.BLSMQ_1277"/>
<evidence type="ECO:0000313" key="9">
    <source>
        <dbReference type="EMBL" id="KHS54213.1"/>
    </source>
</evidence>
<dbReference type="GO" id="GO:0016829">
    <property type="term" value="F:lyase activity"/>
    <property type="evidence" value="ECO:0007669"/>
    <property type="project" value="UniProtKB-KW"/>
</dbReference>
<evidence type="ECO:0000256" key="3">
    <source>
        <dbReference type="ARBA" id="ARBA00022763"/>
    </source>
</evidence>
<dbReference type="GO" id="GO:0008233">
    <property type="term" value="F:peptidase activity"/>
    <property type="evidence" value="ECO:0007669"/>
    <property type="project" value="UniProtKB-KW"/>
</dbReference>
<dbReference type="InterPro" id="IPR003738">
    <property type="entry name" value="SRAP"/>
</dbReference>
<dbReference type="Pfam" id="PF02586">
    <property type="entry name" value="SRAP"/>
    <property type="match status" value="1"/>
</dbReference>
<dbReference type="Gene3D" id="3.90.1680.10">
    <property type="entry name" value="SOS response associated peptidase-like"/>
    <property type="match status" value="1"/>
</dbReference>
<evidence type="ECO:0000256" key="5">
    <source>
        <dbReference type="ARBA" id="ARBA00023124"/>
    </source>
</evidence>
<evidence type="ECO:0000256" key="2">
    <source>
        <dbReference type="ARBA" id="ARBA00022670"/>
    </source>
</evidence>
<dbReference type="PANTHER" id="PTHR13604">
    <property type="entry name" value="DC12-RELATED"/>
    <property type="match status" value="1"/>
</dbReference>
<keyword evidence="6" id="KW-0238">DNA-binding</keyword>
<keyword evidence="5" id="KW-0190">Covalent protein-DNA linkage</keyword>
<gene>
    <name evidence="9" type="ORF">AE0388_0194</name>
</gene>
<dbReference type="OrthoDB" id="9782620at2"/>
<protein>
    <recommendedName>
        <fullName evidence="8">Abasic site processing protein</fullName>
        <ecNumber evidence="8">3.4.-.-</ecNumber>
    </recommendedName>
</protein>
<dbReference type="GO" id="GO:0003697">
    <property type="term" value="F:single-stranded DNA binding"/>
    <property type="evidence" value="ECO:0007669"/>
    <property type="project" value="InterPro"/>
</dbReference>
<dbReference type="EMBL" id="JTJZ01000008">
    <property type="protein sequence ID" value="KHS54213.1"/>
    <property type="molecule type" value="Genomic_DNA"/>
</dbReference>
<evidence type="ECO:0000256" key="7">
    <source>
        <dbReference type="ARBA" id="ARBA00023239"/>
    </source>
</evidence>
<sequence length="230" mass="25799">MCGRLNMSLDPADLADELRLDVVSYDFTPRFNVPPGSFVPIVVERLDEDGQLHRRLETASWGLVPAWAKDPKIGFKAFNARSETVIEKPMFRQAIKRRRCALPIPGYYEWENTDDGKQPWMMTAAGEDPLFMAGLFEFWKQPDETWLVSTTILTMESAGHLSDVHHRMPVFLGREQISDWIDPGVLTNDVPDLLAATLGQVDPASVTRHKVGKAVGNVRNDSPELAEPVA</sequence>
<dbReference type="AlphaFoldDB" id="A0A0B9AXY4"/>
<comment type="caution">
    <text evidence="9">The sequence shown here is derived from an EMBL/GenBank/DDBJ whole genome shotgun (WGS) entry which is preliminary data.</text>
</comment>
<evidence type="ECO:0000256" key="1">
    <source>
        <dbReference type="ARBA" id="ARBA00008136"/>
    </source>
</evidence>
<dbReference type="GO" id="GO:0106300">
    <property type="term" value="P:protein-DNA covalent cross-linking repair"/>
    <property type="evidence" value="ECO:0007669"/>
    <property type="project" value="InterPro"/>
</dbReference>
<keyword evidence="2 8" id="KW-0645">Protease</keyword>
<dbReference type="GO" id="GO:0006508">
    <property type="term" value="P:proteolysis"/>
    <property type="evidence" value="ECO:0007669"/>
    <property type="project" value="UniProtKB-KW"/>
</dbReference>
<dbReference type="PATRIC" id="fig|1703.6.peg.49"/>
<dbReference type="SUPFAM" id="SSF143081">
    <property type="entry name" value="BB1717-like"/>
    <property type="match status" value="1"/>
</dbReference>
<evidence type="ECO:0000313" key="10">
    <source>
        <dbReference type="Proteomes" id="UP000031488"/>
    </source>
</evidence>
<dbReference type="Proteomes" id="UP000031488">
    <property type="component" value="Unassembled WGS sequence"/>
</dbReference>
<dbReference type="RefSeq" id="WP_039206270.1">
    <property type="nucleotide sequence ID" value="NZ_JTJZ01000008.1"/>
</dbReference>
<evidence type="ECO:0000256" key="4">
    <source>
        <dbReference type="ARBA" id="ARBA00022801"/>
    </source>
</evidence>
<keyword evidence="4 8" id="KW-0378">Hydrolase</keyword>